<organism evidence="2 3">
    <name type="scientific">Romanomermis culicivorax</name>
    <name type="common">Nematode worm</name>
    <dbReference type="NCBI Taxonomy" id="13658"/>
    <lineage>
        <taxon>Eukaryota</taxon>
        <taxon>Metazoa</taxon>
        <taxon>Ecdysozoa</taxon>
        <taxon>Nematoda</taxon>
        <taxon>Enoplea</taxon>
        <taxon>Dorylaimia</taxon>
        <taxon>Mermithida</taxon>
        <taxon>Mermithoidea</taxon>
        <taxon>Mermithidae</taxon>
        <taxon>Romanomermis</taxon>
    </lineage>
</organism>
<evidence type="ECO:0000256" key="1">
    <source>
        <dbReference type="SAM" id="MobiDB-lite"/>
    </source>
</evidence>
<proteinExistence type="predicted"/>
<dbReference type="WBParaSite" id="nRc.2.0.1.t33264-RA">
    <property type="protein sequence ID" value="nRc.2.0.1.t33264-RA"/>
    <property type="gene ID" value="nRc.2.0.1.g33264"/>
</dbReference>
<feature type="region of interest" description="Disordered" evidence="1">
    <location>
        <begin position="1"/>
        <end position="41"/>
    </location>
</feature>
<protein>
    <submittedName>
        <fullName evidence="3">Uncharacterized protein</fullName>
    </submittedName>
</protein>
<evidence type="ECO:0000313" key="2">
    <source>
        <dbReference type="Proteomes" id="UP000887565"/>
    </source>
</evidence>
<keyword evidence="2" id="KW-1185">Reference proteome</keyword>
<name>A0A915K4Y6_ROMCU</name>
<dbReference type="Proteomes" id="UP000887565">
    <property type="component" value="Unplaced"/>
</dbReference>
<reference evidence="3" key="1">
    <citation type="submission" date="2022-11" db="UniProtKB">
        <authorList>
            <consortium name="WormBaseParasite"/>
        </authorList>
    </citation>
    <scope>IDENTIFICATION</scope>
</reference>
<sequence>MQIEELDDQRRRYLHRSGAPQREGRPKGDIATPEIRPNLNELDPETECQQLERIGQDQEQLQQPERALEMFNQELA</sequence>
<accession>A0A915K4Y6</accession>
<dbReference type="AlphaFoldDB" id="A0A915K4Y6"/>
<evidence type="ECO:0000313" key="3">
    <source>
        <dbReference type="WBParaSite" id="nRc.2.0.1.t33264-RA"/>
    </source>
</evidence>